<proteinExistence type="predicted"/>
<sequence>MQVPRCLGEFPYRRVRLVCPWCLGRRGDYDTERLIARLGPRASLEDVLLALVSCRWPKAWGRRGPNAYTPWCRARFADFGSRRPPDRDVPAP</sequence>
<dbReference type="Proteomes" id="UP001349262">
    <property type="component" value="Unassembled WGS sequence"/>
</dbReference>
<name>A0ABU7T8A7_9HYPH</name>
<keyword evidence="2" id="KW-1185">Reference proteome</keyword>
<comment type="caution">
    <text evidence="1">The sequence shown here is derived from an EMBL/GenBank/DDBJ whole genome shotgun (WGS) entry which is preliminary data.</text>
</comment>
<evidence type="ECO:0000313" key="2">
    <source>
        <dbReference type="Proteomes" id="UP001349262"/>
    </source>
</evidence>
<reference evidence="1 2" key="1">
    <citation type="journal article" date="2012" name="Genet. Mol. Biol.">
        <title>Analysis of 16S rRNA and mxaF genes revealing insights into Methylobacterium niche-specific plant association.</title>
        <authorList>
            <person name="Dourado M.N."/>
            <person name="Andreote F.D."/>
            <person name="Dini-Andreote F."/>
            <person name="Conti R."/>
            <person name="Araujo J.M."/>
            <person name="Araujo W.L."/>
        </authorList>
    </citation>
    <scope>NUCLEOTIDE SEQUENCE [LARGE SCALE GENOMIC DNA]</scope>
    <source>
        <strain evidence="1 2">SR1.6/4</strain>
    </source>
</reference>
<evidence type="ECO:0000313" key="1">
    <source>
        <dbReference type="EMBL" id="MEE7456770.1"/>
    </source>
</evidence>
<organism evidence="1 2">
    <name type="scientific">Methylobacterium radiotolerans</name>
    <dbReference type="NCBI Taxonomy" id="31998"/>
    <lineage>
        <taxon>Bacteria</taxon>
        <taxon>Pseudomonadati</taxon>
        <taxon>Pseudomonadota</taxon>
        <taxon>Alphaproteobacteria</taxon>
        <taxon>Hyphomicrobiales</taxon>
        <taxon>Methylobacteriaceae</taxon>
        <taxon>Methylobacterium</taxon>
    </lineage>
</organism>
<accession>A0ABU7T8A7</accession>
<dbReference type="EMBL" id="MLBY01000004">
    <property type="protein sequence ID" value="MEE7456770.1"/>
    <property type="molecule type" value="Genomic_DNA"/>
</dbReference>
<protein>
    <submittedName>
        <fullName evidence="1">Uncharacterized protein</fullName>
    </submittedName>
</protein>
<gene>
    <name evidence="1" type="ORF">MRSR164_08240</name>
</gene>